<dbReference type="GeneID" id="108020754"/>
<evidence type="ECO:0000256" key="9">
    <source>
        <dbReference type="ARBA" id="ARBA00036320"/>
    </source>
</evidence>
<dbReference type="PANTHER" id="PTHR24276">
    <property type="entry name" value="POLYSERASE-RELATED"/>
    <property type="match status" value="1"/>
</dbReference>
<dbReference type="InterPro" id="IPR043504">
    <property type="entry name" value="Peptidase_S1_PA_chymotrypsin"/>
</dbReference>
<dbReference type="InterPro" id="IPR001254">
    <property type="entry name" value="Trypsin_dom"/>
</dbReference>
<comment type="subcellular location">
    <subcellularLocation>
        <location evidence="1">Secreted</location>
        <location evidence="1">Extracellular space</location>
    </subcellularLocation>
</comment>
<keyword evidence="4 11" id="KW-0732">Signal</keyword>
<dbReference type="InterPro" id="IPR001314">
    <property type="entry name" value="Peptidase_S1A"/>
</dbReference>
<evidence type="ECO:0000256" key="11">
    <source>
        <dbReference type="SAM" id="SignalP"/>
    </source>
</evidence>
<evidence type="ECO:0000256" key="5">
    <source>
        <dbReference type="ARBA" id="ARBA00022801"/>
    </source>
</evidence>
<evidence type="ECO:0000313" key="13">
    <source>
        <dbReference type="Proteomes" id="UP001652628"/>
    </source>
</evidence>
<evidence type="ECO:0000256" key="1">
    <source>
        <dbReference type="ARBA" id="ARBA00004239"/>
    </source>
</evidence>
<dbReference type="GO" id="GO:0006508">
    <property type="term" value="P:proteolysis"/>
    <property type="evidence" value="ECO:0007669"/>
    <property type="project" value="UniProtKB-KW"/>
</dbReference>
<evidence type="ECO:0000256" key="3">
    <source>
        <dbReference type="ARBA" id="ARBA00022670"/>
    </source>
</evidence>
<reference evidence="14" key="1">
    <citation type="submission" date="2025-08" db="UniProtKB">
        <authorList>
            <consortium name="RefSeq"/>
        </authorList>
    </citation>
    <scope>IDENTIFICATION</scope>
</reference>
<dbReference type="GO" id="GO:0004252">
    <property type="term" value="F:serine-type endopeptidase activity"/>
    <property type="evidence" value="ECO:0007669"/>
    <property type="project" value="UniProtKB-EC"/>
</dbReference>
<dbReference type="GO" id="GO:0005576">
    <property type="term" value="C:extracellular region"/>
    <property type="evidence" value="ECO:0007669"/>
    <property type="project" value="UniProtKB-SubCell"/>
</dbReference>
<dbReference type="PRINTS" id="PR00722">
    <property type="entry name" value="CHYMOTRYPSIN"/>
</dbReference>
<protein>
    <recommendedName>
        <fullName evidence="10">trypsin</fullName>
        <ecNumber evidence="10">3.4.21.4</ecNumber>
    </recommendedName>
</protein>
<name>A0AB39ZW68_DROSZ</name>
<dbReference type="PROSITE" id="PS50240">
    <property type="entry name" value="TRYPSIN_DOM"/>
    <property type="match status" value="1"/>
</dbReference>
<dbReference type="InterPro" id="IPR050430">
    <property type="entry name" value="Peptidase_S1"/>
</dbReference>
<evidence type="ECO:0000259" key="12">
    <source>
        <dbReference type="PROSITE" id="PS50240"/>
    </source>
</evidence>
<feature type="chain" id="PRO_5045351334" description="trypsin" evidence="11">
    <location>
        <begin position="29"/>
        <end position="318"/>
    </location>
</feature>
<gene>
    <name evidence="14" type="primary">LOC108020754</name>
</gene>
<dbReference type="SUPFAM" id="SSF50494">
    <property type="entry name" value="Trypsin-like serine proteases"/>
    <property type="match status" value="1"/>
</dbReference>
<dbReference type="CDD" id="cd00190">
    <property type="entry name" value="Tryp_SPc"/>
    <property type="match status" value="1"/>
</dbReference>
<proteinExistence type="inferred from homology"/>
<evidence type="ECO:0000313" key="14">
    <source>
        <dbReference type="RefSeq" id="XP_016944620.3"/>
    </source>
</evidence>
<comment type="catalytic activity">
    <reaction evidence="9">
        <text>Preferential cleavage: Arg-|-Xaa, Lys-|-Xaa.</text>
        <dbReference type="EC" id="3.4.21.4"/>
    </reaction>
</comment>
<dbReference type="InterPro" id="IPR009003">
    <property type="entry name" value="Peptidase_S1_PA"/>
</dbReference>
<dbReference type="Pfam" id="PF00089">
    <property type="entry name" value="Trypsin"/>
    <property type="match status" value="1"/>
</dbReference>
<sequence length="318" mass="35797">MLLVKHNVSRKFCTFLLFLMLLLPSYEAGGPIGSHFIRRRAKRLSSPYFEEEKTLVLAKYVVSIRSRTPRKFFGDNHFCGGVIISRTYIMTSAHCAMDKRKVIHRSRVLLIVAGTANRLKYRDGLTVHIPVQKIFVPEQFTVFNTNNLALMMLAKKLPLDNPRVAVISLPTTDPESGVNYTVLGWGRVYKGGPMASNILHIDVELLPREVCEKKLHTFKEEMMCAGNLNNSLDENPCAGDTGSPLILNRTVFGVVTYRIGCGSKTLPSVYTNVYVHMNWINDIMAKNEGNRMEYTLNCLLTTIGVLIGNKILKSCGFY</sequence>
<keyword evidence="7" id="KW-0865">Zymogen</keyword>
<evidence type="ECO:0000256" key="4">
    <source>
        <dbReference type="ARBA" id="ARBA00022729"/>
    </source>
</evidence>
<dbReference type="AlphaFoldDB" id="A0AB39ZW68"/>
<keyword evidence="13" id="KW-1185">Reference proteome</keyword>
<dbReference type="EC" id="3.4.21.4" evidence="10"/>
<feature type="signal peptide" evidence="11">
    <location>
        <begin position="1"/>
        <end position="28"/>
    </location>
</feature>
<dbReference type="PANTHER" id="PTHR24276:SF91">
    <property type="entry name" value="AT26814P-RELATED"/>
    <property type="match status" value="1"/>
</dbReference>
<dbReference type="RefSeq" id="XP_016944620.3">
    <property type="nucleotide sequence ID" value="XM_017089131.4"/>
</dbReference>
<keyword evidence="8" id="KW-1015">Disulfide bond</keyword>
<dbReference type="SMART" id="SM00020">
    <property type="entry name" value="Tryp_SPc"/>
    <property type="match status" value="1"/>
</dbReference>
<dbReference type="Proteomes" id="UP001652628">
    <property type="component" value="Chromosome 3"/>
</dbReference>
<feature type="domain" description="Peptidase S1" evidence="12">
    <location>
        <begin position="60"/>
        <end position="285"/>
    </location>
</feature>
<evidence type="ECO:0000256" key="6">
    <source>
        <dbReference type="ARBA" id="ARBA00022825"/>
    </source>
</evidence>
<comment type="similarity">
    <text evidence="2">Belongs to the peptidase S1 family.</text>
</comment>
<dbReference type="Gene3D" id="2.40.10.10">
    <property type="entry name" value="Trypsin-like serine proteases"/>
    <property type="match status" value="1"/>
</dbReference>
<keyword evidence="3" id="KW-0645">Protease</keyword>
<evidence type="ECO:0000256" key="10">
    <source>
        <dbReference type="ARBA" id="ARBA00038868"/>
    </source>
</evidence>
<evidence type="ECO:0000256" key="7">
    <source>
        <dbReference type="ARBA" id="ARBA00023145"/>
    </source>
</evidence>
<keyword evidence="5" id="KW-0378">Hydrolase</keyword>
<evidence type="ECO:0000256" key="2">
    <source>
        <dbReference type="ARBA" id="ARBA00007664"/>
    </source>
</evidence>
<organism evidence="13 14">
    <name type="scientific">Drosophila suzukii</name>
    <name type="common">Spotted-wing drosophila fruit fly</name>
    <dbReference type="NCBI Taxonomy" id="28584"/>
    <lineage>
        <taxon>Eukaryota</taxon>
        <taxon>Metazoa</taxon>
        <taxon>Ecdysozoa</taxon>
        <taxon>Arthropoda</taxon>
        <taxon>Hexapoda</taxon>
        <taxon>Insecta</taxon>
        <taxon>Pterygota</taxon>
        <taxon>Neoptera</taxon>
        <taxon>Endopterygota</taxon>
        <taxon>Diptera</taxon>
        <taxon>Brachycera</taxon>
        <taxon>Muscomorpha</taxon>
        <taxon>Ephydroidea</taxon>
        <taxon>Drosophilidae</taxon>
        <taxon>Drosophila</taxon>
        <taxon>Sophophora</taxon>
    </lineage>
</organism>
<accession>A0AB39ZW68</accession>
<evidence type="ECO:0000256" key="8">
    <source>
        <dbReference type="ARBA" id="ARBA00023157"/>
    </source>
</evidence>
<keyword evidence="6" id="KW-0720">Serine protease</keyword>